<feature type="compositionally biased region" description="Pro residues" evidence="1">
    <location>
        <begin position="57"/>
        <end position="71"/>
    </location>
</feature>
<feature type="region of interest" description="Disordered" evidence="1">
    <location>
        <begin position="1"/>
        <end position="20"/>
    </location>
</feature>
<evidence type="ECO:0000313" key="3">
    <source>
        <dbReference type="Proteomes" id="UP000235728"/>
    </source>
</evidence>
<comment type="caution">
    <text evidence="2">The sequence shown here is derived from an EMBL/GenBank/DDBJ whole genome shotgun (WGS) entry which is preliminary data.</text>
</comment>
<sequence>MELSKLTSQLRQVTQHPGVRVLRPPHIDACASTDNFNPRRPPGSRRALSPKQGPVLQPAPLPSPPPTPPLPFASSSLSFSEPGLSRVVARTTHNTLPVVASSVPITADDAVAAAASALLANTLTTAYPSTDALGPRQRQSRVSILDDYIFSCYDYDATFDCESPAFFRFRRARLLTIRWR</sequence>
<evidence type="ECO:0000256" key="1">
    <source>
        <dbReference type="SAM" id="MobiDB-lite"/>
    </source>
</evidence>
<organism evidence="2 3">
    <name type="scientific">Beauveria bassiana</name>
    <name type="common">White muscardine disease fungus</name>
    <name type="synonym">Tritirachium shiotae</name>
    <dbReference type="NCBI Taxonomy" id="176275"/>
    <lineage>
        <taxon>Eukaryota</taxon>
        <taxon>Fungi</taxon>
        <taxon>Dikarya</taxon>
        <taxon>Ascomycota</taxon>
        <taxon>Pezizomycotina</taxon>
        <taxon>Sordariomycetes</taxon>
        <taxon>Hypocreomycetidae</taxon>
        <taxon>Hypocreales</taxon>
        <taxon>Cordycipitaceae</taxon>
        <taxon>Beauveria</taxon>
    </lineage>
</organism>
<name>A0A2N6NI68_BEABA</name>
<proteinExistence type="predicted"/>
<protein>
    <submittedName>
        <fullName evidence="2">Uncharacterized protein</fullName>
    </submittedName>
</protein>
<dbReference type="Proteomes" id="UP000235728">
    <property type="component" value="Unassembled WGS sequence"/>
</dbReference>
<gene>
    <name evidence="2" type="ORF">BM221_006643</name>
</gene>
<feature type="region of interest" description="Disordered" evidence="1">
    <location>
        <begin position="29"/>
        <end position="75"/>
    </location>
</feature>
<evidence type="ECO:0000313" key="2">
    <source>
        <dbReference type="EMBL" id="PMB66983.1"/>
    </source>
</evidence>
<feature type="compositionally biased region" description="Polar residues" evidence="1">
    <location>
        <begin position="1"/>
        <end position="15"/>
    </location>
</feature>
<dbReference type="EMBL" id="MRVG01000007">
    <property type="protein sequence ID" value="PMB66983.1"/>
    <property type="molecule type" value="Genomic_DNA"/>
</dbReference>
<dbReference type="AlphaFoldDB" id="A0A2N6NI68"/>
<accession>A0A2N6NI68</accession>
<reference evidence="2 3" key="1">
    <citation type="journal article" date="2016" name="Appl. Microbiol. Biotechnol.">
        <title>Characterization of T-DNA insertion mutants with decreased virulence in the entomopathogenic fungus Beauveria bassiana JEF-007.</title>
        <authorList>
            <person name="Kim S."/>
            <person name="Lee S.J."/>
            <person name="Nai Y.S."/>
            <person name="Yu J.S."/>
            <person name="Lee M.R."/>
            <person name="Yang Y.T."/>
            <person name="Kim J.S."/>
        </authorList>
    </citation>
    <scope>NUCLEOTIDE SEQUENCE [LARGE SCALE GENOMIC DNA]</scope>
    <source>
        <strain evidence="2 3">JEF-007</strain>
    </source>
</reference>